<reference evidence="2" key="2">
    <citation type="submission" date="2015-01" db="EMBL/GenBank/DDBJ databases">
        <title>Evolutionary Origins and Diversification of the Mycorrhizal Mutualists.</title>
        <authorList>
            <consortium name="DOE Joint Genome Institute"/>
            <consortium name="Mycorrhizal Genomics Consortium"/>
            <person name="Kohler A."/>
            <person name="Kuo A."/>
            <person name="Nagy L.G."/>
            <person name="Floudas D."/>
            <person name="Copeland A."/>
            <person name="Barry K.W."/>
            <person name="Cichocki N."/>
            <person name="Veneault-Fourrey C."/>
            <person name="LaButti K."/>
            <person name="Lindquist E.A."/>
            <person name="Lipzen A."/>
            <person name="Lundell T."/>
            <person name="Morin E."/>
            <person name="Murat C."/>
            <person name="Riley R."/>
            <person name="Ohm R."/>
            <person name="Sun H."/>
            <person name="Tunlid A."/>
            <person name="Henrissat B."/>
            <person name="Grigoriev I.V."/>
            <person name="Hibbett D.S."/>
            <person name="Martin F."/>
        </authorList>
    </citation>
    <scope>NUCLEOTIDE SEQUENCE [LARGE SCALE GENOMIC DNA]</scope>
    <source>
        <strain evidence="2">441</strain>
    </source>
</reference>
<evidence type="ECO:0000313" key="2">
    <source>
        <dbReference type="Proteomes" id="UP000054018"/>
    </source>
</evidence>
<proteinExistence type="predicted"/>
<evidence type="ECO:0000313" key="1">
    <source>
        <dbReference type="EMBL" id="KIK12351.1"/>
    </source>
</evidence>
<gene>
    <name evidence="1" type="ORF">PISMIDRAFT_18804</name>
</gene>
<accession>A0A0C9Y5S4</accession>
<organism evidence="1 2">
    <name type="scientific">Pisolithus microcarpus 441</name>
    <dbReference type="NCBI Taxonomy" id="765257"/>
    <lineage>
        <taxon>Eukaryota</taxon>
        <taxon>Fungi</taxon>
        <taxon>Dikarya</taxon>
        <taxon>Basidiomycota</taxon>
        <taxon>Agaricomycotina</taxon>
        <taxon>Agaricomycetes</taxon>
        <taxon>Agaricomycetidae</taxon>
        <taxon>Boletales</taxon>
        <taxon>Sclerodermatineae</taxon>
        <taxon>Pisolithaceae</taxon>
        <taxon>Pisolithus</taxon>
    </lineage>
</organism>
<sequence length="62" mass="7080">MCLSFLSLLPVTPFHLPSVRRGIYDSDRWRDREGATTLPVTHGVSTDIDACRLCTRTARFRD</sequence>
<protein>
    <submittedName>
        <fullName evidence="1">Uncharacterized protein</fullName>
    </submittedName>
</protein>
<keyword evidence="2" id="KW-1185">Reference proteome</keyword>
<dbReference type="Proteomes" id="UP000054018">
    <property type="component" value="Unassembled WGS sequence"/>
</dbReference>
<name>A0A0C9Y5S4_9AGAM</name>
<dbReference type="EMBL" id="KN834091">
    <property type="protein sequence ID" value="KIK12351.1"/>
    <property type="molecule type" value="Genomic_DNA"/>
</dbReference>
<dbReference type="AlphaFoldDB" id="A0A0C9Y5S4"/>
<reference evidence="1 2" key="1">
    <citation type="submission" date="2014-04" db="EMBL/GenBank/DDBJ databases">
        <authorList>
            <consortium name="DOE Joint Genome Institute"/>
            <person name="Kuo A."/>
            <person name="Kohler A."/>
            <person name="Costa M.D."/>
            <person name="Nagy L.G."/>
            <person name="Floudas D."/>
            <person name="Copeland A."/>
            <person name="Barry K.W."/>
            <person name="Cichocki N."/>
            <person name="Veneault-Fourrey C."/>
            <person name="LaButti K."/>
            <person name="Lindquist E.A."/>
            <person name="Lipzen A."/>
            <person name="Lundell T."/>
            <person name="Morin E."/>
            <person name="Murat C."/>
            <person name="Sun H."/>
            <person name="Tunlid A."/>
            <person name="Henrissat B."/>
            <person name="Grigoriev I.V."/>
            <person name="Hibbett D.S."/>
            <person name="Martin F."/>
            <person name="Nordberg H.P."/>
            <person name="Cantor M.N."/>
            <person name="Hua S.X."/>
        </authorList>
    </citation>
    <scope>NUCLEOTIDE SEQUENCE [LARGE SCALE GENOMIC DNA]</scope>
    <source>
        <strain evidence="1 2">441</strain>
    </source>
</reference>
<dbReference type="HOGENOM" id="CLU_2905044_0_0_1"/>